<evidence type="ECO:0000259" key="5">
    <source>
        <dbReference type="Pfam" id="PF00394"/>
    </source>
</evidence>
<feature type="domain" description="Plastocyanin-like" evidence="6">
    <location>
        <begin position="966"/>
        <end position="1090"/>
    </location>
</feature>
<protein>
    <recommendedName>
        <fullName evidence="10">Multicopper oxidase</fullName>
    </recommendedName>
</protein>
<dbReference type="InterPro" id="IPR001117">
    <property type="entry name" value="Cu-oxidase_2nd"/>
</dbReference>
<gene>
    <name evidence="8" type="ORF">JG687_00013419</name>
</gene>
<evidence type="ECO:0000259" key="6">
    <source>
        <dbReference type="Pfam" id="PF07731"/>
    </source>
</evidence>
<evidence type="ECO:0000256" key="2">
    <source>
        <dbReference type="ARBA" id="ARBA00022723"/>
    </source>
</evidence>
<dbReference type="VEuPathDB" id="FungiDB:PC110_g10761"/>
<name>A0A8T1U2N7_9STRA</name>
<dbReference type="Proteomes" id="UP000688947">
    <property type="component" value="Unassembled WGS sequence"/>
</dbReference>
<dbReference type="PROSITE" id="PS00080">
    <property type="entry name" value="MULTICOPPER_OXIDASE2"/>
    <property type="match status" value="2"/>
</dbReference>
<dbReference type="VEuPathDB" id="FungiDB:PC110_g10760"/>
<evidence type="ECO:0000256" key="3">
    <source>
        <dbReference type="ARBA" id="ARBA00023002"/>
    </source>
</evidence>
<dbReference type="OrthoDB" id="2121828at2759"/>
<dbReference type="GO" id="GO:0016491">
    <property type="term" value="F:oxidoreductase activity"/>
    <property type="evidence" value="ECO:0007669"/>
    <property type="project" value="UniProtKB-KW"/>
</dbReference>
<evidence type="ECO:0008006" key="10">
    <source>
        <dbReference type="Google" id="ProtNLM"/>
    </source>
</evidence>
<evidence type="ECO:0000256" key="4">
    <source>
        <dbReference type="SAM" id="SignalP"/>
    </source>
</evidence>
<dbReference type="Pfam" id="PF07732">
    <property type="entry name" value="Cu-oxidase_3"/>
    <property type="match status" value="2"/>
</dbReference>
<evidence type="ECO:0000256" key="1">
    <source>
        <dbReference type="ARBA" id="ARBA00010609"/>
    </source>
</evidence>
<feature type="domain" description="Plastocyanin-like" evidence="7">
    <location>
        <begin position="49"/>
        <end position="149"/>
    </location>
</feature>
<dbReference type="Pfam" id="PF00394">
    <property type="entry name" value="Cu-oxidase"/>
    <property type="match status" value="2"/>
</dbReference>
<dbReference type="PANTHER" id="PTHR11709">
    <property type="entry name" value="MULTI-COPPER OXIDASE"/>
    <property type="match status" value="1"/>
</dbReference>
<feature type="domain" description="Plastocyanin-like" evidence="5">
    <location>
        <begin position="725"/>
        <end position="858"/>
    </location>
</feature>
<dbReference type="PROSITE" id="PS00079">
    <property type="entry name" value="MULTICOPPER_OXIDASE1"/>
    <property type="match status" value="3"/>
</dbReference>
<feature type="signal peptide" evidence="4">
    <location>
        <begin position="1"/>
        <end position="21"/>
    </location>
</feature>
<keyword evidence="2" id="KW-0479">Metal-binding</keyword>
<dbReference type="InterPro" id="IPR011707">
    <property type="entry name" value="Cu-oxidase-like_N"/>
</dbReference>
<accession>A0A8T1U2N7</accession>
<proteinExistence type="inferred from homology"/>
<dbReference type="CDD" id="cd04207">
    <property type="entry name" value="CuRO_3_LCC_like"/>
    <property type="match status" value="1"/>
</dbReference>
<evidence type="ECO:0000313" key="9">
    <source>
        <dbReference type="Proteomes" id="UP000688947"/>
    </source>
</evidence>
<dbReference type="EMBL" id="JAENGZ010000983">
    <property type="protein sequence ID" value="KAG6951750.1"/>
    <property type="molecule type" value="Genomic_DNA"/>
</dbReference>
<feature type="domain" description="Plastocyanin-like" evidence="7">
    <location>
        <begin position="604"/>
        <end position="715"/>
    </location>
</feature>
<dbReference type="InterPro" id="IPR002355">
    <property type="entry name" value="Cu_oxidase_Cu_BS"/>
</dbReference>
<dbReference type="CDD" id="cd04206">
    <property type="entry name" value="CuRO_1_LCC_like"/>
    <property type="match status" value="2"/>
</dbReference>
<dbReference type="FunFam" id="2.60.40.420:FF:000045">
    <property type="entry name" value="Laccase 2"/>
    <property type="match status" value="2"/>
</dbReference>
<dbReference type="Pfam" id="PF07731">
    <property type="entry name" value="Cu-oxidase_2"/>
    <property type="match status" value="2"/>
</dbReference>
<dbReference type="InterPro" id="IPR045087">
    <property type="entry name" value="Cu-oxidase_fam"/>
</dbReference>
<dbReference type="InterPro" id="IPR011706">
    <property type="entry name" value="Cu-oxidase_C"/>
</dbReference>
<comment type="similarity">
    <text evidence="1">Belongs to the multicopper oxidase family.</text>
</comment>
<organism evidence="8 9">
    <name type="scientific">Phytophthora cactorum</name>
    <dbReference type="NCBI Taxonomy" id="29920"/>
    <lineage>
        <taxon>Eukaryota</taxon>
        <taxon>Sar</taxon>
        <taxon>Stramenopiles</taxon>
        <taxon>Oomycota</taxon>
        <taxon>Peronosporomycetes</taxon>
        <taxon>Peronosporales</taxon>
        <taxon>Peronosporaceae</taxon>
        <taxon>Phytophthora</taxon>
    </lineage>
</organism>
<reference evidence="8" key="1">
    <citation type="submission" date="2021-01" db="EMBL/GenBank/DDBJ databases">
        <title>Phytophthora aleatoria, a newly-described species from Pinus radiata is distinct from Phytophthora cactorum isolates based on comparative genomics.</title>
        <authorList>
            <person name="Mcdougal R."/>
            <person name="Panda P."/>
            <person name="Williams N."/>
            <person name="Studholme D.J."/>
        </authorList>
    </citation>
    <scope>NUCLEOTIDE SEQUENCE</scope>
    <source>
        <strain evidence="8">NZFS 3830</strain>
    </source>
</reference>
<feature type="domain" description="Plastocyanin-like" evidence="5">
    <location>
        <begin position="162"/>
        <end position="295"/>
    </location>
</feature>
<dbReference type="AlphaFoldDB" id="A0A8T1U2N7"/>
<dbReference type="InterPro" id="IPR033138">
    <property type="entry name" value="Cu_oxidase_CS"/>
</dbReference>
<evidence type="ECO:0000259" key="7">
    <source>
        <dbReference type="Pfam" id="PF07732"/>
    </source>
</evidence>
<evidence type="ECO:0000313" key="8">
    <source>
        <dbReference type="EMBL" id="KAG6951750.1"/>
    </source>
</evidence>
<keyword evidence="4" id="KW-0732">Signal</keyword>
<feature type="chain" id="PRO_5035730474" description="Multicopper oxidase" evidence="4">
    <location>
        <begin position="22"/>
        <end position="1148"/>
    </location>
</feature>
<dbReference type="CDD" id="cd04205">
    <property type="entry name" value="CuRO_2_LCC_like"/>
    <property type="match status" value="1"/>
</dbReference>
<sequence length="1148" mass="126172">MGLSRISAVLVTFLTTQFSLGNGSADTVTYDWRLTPIMTAFDGVLLETLGVNDKPCDEAVIEVELGQEVEVRVTNELYDASCLHWHGMKQLGTQEMDGVSGFTQCFIEPNTTAVYRFKPDKAGTFWWHSHHKTQYAFGLRGPLIVHAPESDLRDCQKEIDEEYIIQLGDIYHTAPTFGPALWDTIVINNRGRFNCTAAALNNLTECSSNQPLSNFYFKEGRKYLLRLINMAAMAPFEFSVDDHEFQIIAADGEPVQPTELINAIFINAGQRYDIVVQAKNDTQGADSFWMRAKGLSGLPWMARSADTGLPGFNDEGLAIVRYNAASTSEPTTQKCEEIVTVNEFDFTPDTVAVLPTVPADRSIIQFNISAAGGVISLDGGEYYSLAIPDEPPLLTISNGSTTADLPITANARAIEYGKHVEVVLVNSMNEQHPFHLHSHAPWVVSSGQAAAEDIYSNNLPPLKLQGAMVRDVYTVPPCDTDDNNYCINLGYLILRFTADNPGVWMMHCHIDWHMDIGLSMIFVEGEKELQQKGPNAFSSSLLSLLGASETNPFEFVAAQQYGQVMHRSGLPATLAALLSVQVSVQLGHTNAAVVAYDWHLTPIQTAFDGVMLQTLGINDKSSHEAHIKIELGQEVEVHVTNELSEPTCLHWHGMKQLGTQEMDGMSGFTQCAIEPNRSATYRYTPDKAGTFWWHSHHGTQYAYGLRGPLTVHAPESETQSWDEEYTIQMADIYHTPPPPGPVLWDSIVVNNLGRYDCTAAAIHNLTDCESHQPLSSFDFQPGKKYLLRLINMAAMATFEFSIDGHEFQVIAADAEPVVPTDLINSIIVNVGQRYDVVVQAKEDTEGVGSFWMRVKGLTGYPWTARAADTGTVGFSDEGLAIIRYDSGSRSEPTSEKAKETKTIGEFDFTSATLEVLPATPDDRSTMRFNINTTIGTGIVSLEDGEFQTMIVPDQPPLLSIASGLTTADLPISANARAIEYGKHIEVVLMNDVIEQHPFHLHSHVAWVVGSGHASAEEVYNNKLPPLNLNGPILRDVYTVPACDIDEKGLCVNVGYVVLRFKADNPGVWMVHCHVDWHMAIGMGVIFVEGEAELREKGPDAFTSSLLSVCKHAPSNELGGSKLDGSTPSEPKVYDLPTKPNSVFCSVGN</sequence>
<comment type="caution">
    <text evidence="8">The sequence shown here is derived from an EMBL/GenBank/DDBJ whole genome shotgun (WGS) entry which is preliminary data.</text>
</comment>
<dbReference type="GO" id="GO:0005507">
    <property type="term" value="F:copper ion binding"/>
    <property type="evidence" value="ECO:0007669"/>
    <property type="project" value="InterPro"/>
</dbReference>
<keyword evidence="3" id="KW-0560">Oxidoreductase</keyword>
<dbReference type="PANTHER" id="PTHR11709:SF511">
    <property type="entry name" value="LACCASE"/>
    <property type="match status" value="1"/>
</dbReference>
<feature type="domain" description="Plastocyanin-like" evidence="6">
    <location>
        <begin position="390"/>
        <end position="527"/>
    </location>
</feature>